<dbReference type="EMBL" id="PIXR01000007">
    <property type="protein sequence ID" value="TBU09983.1"/>
    <property type="molecule type" value="Genomic_DNA"/>
</dbReference>
<keyword evidence="1 2" id="KW-0694">RNA-binding</keyword>
<proteinExistence type="predicted"/>
<evidence type="ECO:0000256" key="2">
    <source>
        <dbReference type="PROSITE-ProRule" id="PRU00176"/>
    </source>
</evidence>
<accession>A0A4Q9LNH1</accession>
<evidence type="ECO:0000313" key="6">
    <source>
        <dbReference type="Proteomes" id="UP000293045"/>
    </source>
</evidence>
<dbReference type="Gene3D" id="3.30.70.330">
    <property type="match status" value="1"/>
</dbReference>
<dbReference type="VEuPathDB" id="MicrosporidiaDB:CWI39_0007p0020"/>
<dbReference type="PROSITE" id="PS50102">
    <property type="entry name" value="RRM"/>
    <property type="match status" value="1"/>
</dbReference>
<dbReference type="InterPro" id="IPR012677">
    <property type="entry name" value="Nucleotide-bd_a/b_plait_sf"/>
</dbReference>
<dbReference type="AlphaFoldDB" id="A0A4Q9LNH1"/>
<reference evidence="5 6" key="1">
    <citation type="submission" date="2017-12" db="EMBL/GenBank/DDBJ databases">
        <authorList>
            <person name="Pombert J.-F."/>
            <person name="Haag K.L."/>
            <person name="Ebert D."/>
        </authorList>
    </citation>
    <scope>NUCLEOTIDE SEQUENCE [LARGE SCALE GENOMIC DNA]</scope>
    <source>
        <strain evidence="5">IL-BN-2</strain>
    </source>
</reference>
<dbReference type="Proteomes" id="UP000293045">
    <property type="component" value="Unassembled WGS sequence"/>
</dbReference>
<comment type="caution">
    <text evidence="5">The sequence shown here is derived from an EMBL/GenBank/DDBJ whole genome shotgun (WGS) entry which is preliminary data.</text>
</comment>
<gene>
    <name evidence="5" type="ORF">CWI39_0007p0020</name>
</gene>
<dbReference type="GO" id="GO:0003723">
    <property type="term" value="F:RNA binding"/>
    <property type="evidence" value="ECO:0007669"/>
    <property type="project" value="UniProtKB-UniRule"/>
</dbReference>
<protein>
    <submittedName>
        <fullName evidence="5">RNA recognition motif-containing protein</fullName>
    </submittedName>
</protein>
<dbReference type="InterPro" id="IPR007201">
    <property type="entry name" value="Mei2-like_Rrm_C"/>
</dbReference>
<name>A0A4Q9LNH1_9MICR</name>
<dbReference type="SUPFAM" id="SSF54928">
    <property type="entry name" value="RNA-binding domain, RBD"/>
    <property type="match status" value="1"/>
</dbReference>
<dbReference type="VEuPathDB" id="MicrosporidiaDB:CWI36_1332p0010"/>
<feature type="region of interest" description="Disordered" evidence="3">
    <location>
        <begin position="159"/>
        <end position="203"/>
    </location>
</feature>
<dbReference type="InterPro" id="IPR000504">
    <property type="entry name" value="RRM_dom"/>
</dbReference>
<evidence type="ECO:0000256" key="3">
    <source>
        <dbReference type="SAM" id="MobiDB-lite"/>
    </source>
</evidence>
<sequence length="434" mass="51836">MLIKETNENSKKPIFKNKDPDIIWKQISRKKFIMYDQENQMQNNFLDEIRYDSEEIQFVQNTQDFSFPKYLNNSSKFYSDNCKEKCKQKIFDKNINPSALNSNNIYEMNNNIYDTNNNQRNLSKNIYESNRNISTNIYDTNNNQRNLSKNIYESNRNISTNVYDTNNQRNTSSNIYESSKNHKNTSTNPYESSKNQRNIYDSNKNQRNIFPNWYFEKYKNIENLQSNNYLFPFFKFDNSLIKTSEIFSEHLKTVDEEFYKNNFETFEVQNTNLSKYKKNGINNFSMQLSDYKIDVESINRSEDTRKTCMIKNIPNKYTQKMLIDLLNEDHYGTFDFVYLRMDFRNKCNVGYAFVNFIDYKTIPSFYNKINGKGWKKFSSNKIAELTYASIQGLENLVIKFRKSSIMNEVESFRPKLFHSCGPFKGQEKKSFDGE</sequence>
<organism evidence="5 6">
    <name type="scientific">Hamiltosporidium magnivora</name>
    <dbReference type="NCBI Taxonomy" id="148818"/>
    <lineage>
        <taxon>Eukaryota</taxon>
        <taxon>Fungi</taxon>
        <taxon>Fungi incertae sedis</taxon>
        <taxon>Microsporidia</taxon>
        <taxon>Dubosqiidae</taxon>
        <taxon>Hamiltosporidium</taxon>
    </lineage>
</organism>
<dbReference type="InterPro" id="IPR035979">
    <property type="entry name" value="RBD_domain_sf"/>
</dbReference>
<dbReference type="PANTHER" id="PTHR23189">
    <property type="entry name" value="RNA RECOGNITION MOTIF-CONTAINING"/>
    <property type="match status" value="1"/>
</dbReference>
<evidence type="ECO:0000313" key="5">
    <source>
        <dbReference type="EMBL" id="TBU09983.1"/>
    </source>
</evidence>
<feature type="domain" description="RRM" evidence="4">
    <location>
        <begin position="306"/>
        <end position="390"/>
    </location>
</feature>
<dbReference type="Pfam" id="PF04059">
    <property type="entry name" value="RRM_2"/>
    <property type="match status" value="1"/>
</dbReference>
<evidence type="ECO:0000259" key="4">
    <source>
        <dbReference type="PROSITE" id="PS50102"/>
    </source>
</evidence>
<evidence type="ECO:0000256" key="1">
    <source>
        <dbReference type="ARBA" id="ARBA00022884"/>
    </source>
</evidence>